<dbReference type="Gramene" id="PRQ38460">
    <property type="protein sequence ID" value="PRQ38460"/>
    <property type="gene ID" value="RchiOBHm_Chr4g0414161"/>
</dbReference>
<proteinExistence type="predicted"/>
<comment type="caution">
    <text evidence="2">The sequence shown here is derived from an EMBL/GenBank/DDBJ whole genome shotgun (WGS) entry which is preliminary data.</text>
</comment>
<dbReference type="Proteomes" id="UP000238479">
    <property type="component" value="Chromosome 4"/>
</dbReference>
<dbReference type="EMBL" id="PDCK01000042">
    <property type="protein sequence ID" value="PRQ38460.1"/>
    <property type="molecule type" value="Genomic_DNA"/>
</dbReference>
<dbReference type="AlphaFoldDB" id="A0A2P6QWB1"/>
<dbReference type="OMA" id="AVWESCV"/>
<accession>A0A2P6QWB1</accession>
<organism evidence="2 3">
    <name type="scientific">Rosa chinensis</name>
    <name type="common">China rose</name>
    <dbReference type="NCBI Taxonomy" id="74649"/>
    <lineage>
        <taxon>Eukaryota</taxon>
        <taxon>Viridiplantae</taxon>
        <taxon>Streptophyta</taxon>
        <taxon>Embryophyta</taxon>
        <taxon>Tracheophyta</taxon>
        <taxon>Spermatophyta</taxon>
        <taxon>Magnoliopsida</taxon>
        <taxon>eudicotyledons</taxon>
        <taxon>Gunneridae</taxon>
        <taxon>Pentapetalae</taxon>
        <taxon>rosids</taxon>
        <taxon>fabids</taxon>
        <taxon>Rosales</taxon>
        <taxon>Rosaceae</taxon>
        <taxon>Rosoideae</taxon>
        <taxon>Rosoideae incertae sedis</taxon>
        <taxon>Rosa</taxon>
    </lineage>
</organism>
<dbReference type="Gene3D" id="3.80.10.10">
    <property type="entry name" value="Ribonuclease Inhibitor"/>
    <property type="match status" value="1"/>
</dbReference>
<dbReference type="SUPFAM" id="SSF52058">
    <property type="entry name" value="L domain-like"/>
    <property type="match status" value="1"/>
</dbReference>
<protein>
    <submittedName>
        <fullName evidence="2">Putative leucine-rich repeat domain, L domain-containing protein</fullName>
    </submittedName>
</protein>
<dbReference type="GO" id="GO:0006952">
    <property type="term" value="P:defense response"/>
    <property type="evidence" value="ECO:0007669"/>
    <property type="project" value="UniProtKB-KW"/>
</dbReference>
<reference evidence="2 3" key="1">
    <citation type="journal article" date="2018" name="Nat. Genet.">
        <title>The Rosa genome provides new insights in the design of modern roses.</title>
        <authorList>
            <person name="Bendahmane M."/>
        </authorList>
    </citation>
    <scope>NUCLEOTIDE SEQUENCE [LARGE SCALE GENOMIC DNA]</scope>
    <source>
        <strain evidence="3">cv. Old Blush</strain>
    </source>
</reference>
<dbReference type="InterPro" id="IPR032675">
    <property type="entry name" value="LRR_dom_sf"/>
</dbReference>
<evidence type="ECO:0000313" key="3">
    <source>
        <dbReference type="Proteomes" id="UP000238479"/>
    </source>
</evidence>
<sequence length="140" mass="15932">MGGLSSSLFLNNFNTTFSLTWLTINSFNGVEALPEWLGNLAFLWILIISGYENLKYLPSLKTMQRLTKLEVLRIFGCPLLKERCRKDSGEEWPKVFHIPTFQCKKKVSCLIEPMQCLSNGFSSKCTIESVAVWESCVVQV</sequence>
<evidence type="ECO:0000256" key="1">
    <source>
        <dbReference type="ARBA" id="ARBA00022821"/>
    </source>
</evidence>
<dbReference type="PANTHER" id="PTHR36766">
    <property type="entry name" value="PLANT BROAD-SPECTRUM MILDEW RESISTANCE PROTEIN RPW8"/>
    <property type="match status" value="1"/>
</dbReference>
<keyword evidence="1" id="KW-0611">Plant defense</keyword>
<keyword evidence="3" id="KW-1185">Reference proteome</keyword>
<gene>
    <name evidence="2" type="ORF">RchiOBHm_Chr4g0414161</name>
</gene>
<name>A0A2P6QWB1_ROSCH</name>
<dbReference type="PANTHER" id="PTHR36766:SF70">
    <property type="entry name" value="DISEASE RESISTANCE PROTEIN RGA4"/>
    <property type="match status" value="1"/>
</dbReference>
<evidence type="ECO:0000313" key="2">
    <source>
        <dbReference type="EMBL" id="PRQ38460.1"/>
    </source>
</evidence>